<sequence>MGAACVRERLDRALCSQSWLDHFPDTLVKHFTDQGSDHRALLLSDKPYVRSCRPLFLFDARWADNPEVKAMVSYVWKEDVQGTPMFGLWERLKKLRLLLYDWSRAGTTNSLRNIRTLQSEIERLKLIHPIDWDAIRCLEVELTRQWEAEEVCWQQKSRVHWLKKGDKNTSYFHTVTRARRKRNFVAGLRDEAGEWIIDEKGKADIATNFYGQLFTSENQVLNMGEWVDVLPIARSVTPEMNAGLTAAVLPEEVRKTVFAMGSKQAPGSDGFTGKFFKAFWGIVGESVVDAVCSFFTTSRMLRGFNHTWLTLVPKVDNVKSMRQLRSISLCQFVYKIITNIMAERLSGLLPHVVSAGQIAFFRDRQIVENILLGHELMHYLKIKKQGKKGYMALKVDMEKSYDRVEWPFLLAILNKMGFNSVWQGWVLECLRSSSFSVLMNGTPSGFFRPSRGLRQ</sequence>
<keyword evidence="3" id="KW-1185">Reference proteome</keyword>
<accession>A0AAV2D4X6</accession>
<gene>
    <name evidence="2" type="ORF">LTRI10_LOCUS11132</name>
</gene>
<protein>
    <recommendedName>
        <fullName evidence="1">Reverse transcriptase domain-containing protein</fullName>
    </recommendedName>
</protein>
<dbReference type="Pfam" id="PF00078">
    <property type="entry name" value="RVT_1"/>
    <property type="match status" value="1"/>
</dbReference>
<organism evidence="2 3">
    <name type="scientific">Linum trigynum</name>
    <dbReference type="NCBI Taxonomy" id="586398"/>
    <lineage>
        <taxon>Eukaryota</taxon>
        <taxon>Viridiplantae</taxon>
        <taxon>Streptophyta</taxon>
        <taxon>Embryophyta</taxon>
        <taxon>Tracheophyta</taxon>
        <taxon>Spermatophyta</taxon>
        <taxon>Magnoliopsida</taxon>
        <taxon>eudicotyledons</taxon>
        <taxon>Gunneridae</taxon>
        <taxon>Pentapetalae</taxon>
        <taxon>rosids</taxon>
        <taxon>fabids</taxon>
        <taxon>Malpighiales</taxon>
        <taxon>Linaceae</taxon>
        <taxon>Linum</taxon>
    </lineage>
</organism>
<evidence type="ECO:0000313" key="2">
    <source>
        <dbReference type="EMBL" id="CAL1367491.1"/>
    </source>
</evidence>
<dbReference type="PANTHER" id="PTHR46890:SF48">
    <property type="entry name" value="RNA-DIRECTED DNA POLYMERASE"/>
    <property type="match status" value="1"/>
</dbReference>
<dbReference type="PANTHER" id="PTHR46890">
    <property type="entry name" value="NON-LTR RETROLELEMENT REVERSE TRANSCRIPTASE-LIKE PROTEIN-RELATED"/>
    <property type="match status" value="1"/>
</dbReference>
<evidence type="ECO:0000259" key="1">
    <source>
        <dbReference type="Pfam" id="PF00078"/>
    </source>
</evidence>
<dbReference type="Proteomes" id="UP001497516">
    <property type="component" value="Chromosome 2"/>
</dbReference>
<evidence type="ECO:0000313" key="3">
    <source>
        <dbReference type="Proteomes" id="UP001497516"/>
    </source>
</evidence>
<proteinExistence type="predicted"/>
<dbReference type="InterPro" id="IPR000477">
    <property type="entry name" value="RT_dom"/>
</dbReference>
<dbReference type="AlphaFoldDB" id="A0AAV2D4X6"/>
<dbReference type="InterPro" id="IPR052343">
    <property type="entry name" value="Retrotransposon-Effector_Assoc"/>
</dbReference>
<dbReference type="EMBL" id="OZ034815">
    <property type="protein sequence ID" value="CAL1367491.1"/>
    <property type="molecule type" value="Genomic_DNA"/>
</dbReference>
<feature type="domain" description="Reverse transcriptase" evidence="1">
    <location>
        <begin position="314"/>
        <end position="454"/>
    </location>
</feature>
<reference evidence="2 3" key="1">
    <citation type="submission" date="2024-04" db="EMBL/GenBank/DDBJ databases">
        <authorList>
            <person name="Fracassetti M."/>
        </authorList>
    </citation>
    <scope>NUCLEOTIDE SEQUENCE [LARGE SCALE GENOMIC DNA]</scope>
</reference>
<name>A0AAV2D4X6_9ROSI</name>